<sequence>MRAQGKGNGCDAMFMALNRGVDATDDWLLPSVDCHLFVVLESGNSVTVVKLGLLNKSGLEFGSRAKSSRMSLQVGKET</sequence>
<comment type="caution">
    <text evidence="1">The sequence shown here is derived from an EMBL/GenBank/DDBJ whole genome shotgun (WGS) entry which is preliminary data.</text>
</comment>
<dbReference type="AlphaFoldDB" id="A0A103YMB2"/>
<proteinExistence type="predicted"/>
<dbReference type="Proteomes" id="UP000243975">
    <property type="component" value="Unassembled WGS sequence"/>
</dbReference>
<keyword evidence="2" id="KW-1185">Reference proteome</keyword>
<accession>A0A103YMB2</accession>
<dbReference type="EMBL" id="LEKV01000050">
    <property type="protein sequence ID" value="KVI11709.1"/>
    <property type="molecule type" value="Genomic_DNA"/>
</dbReference>
<organism evidence="1 2">
    <name type="scientific">Cynara cardunculus var. scolymus</name>
    <name type="common">Globe artichoke</name>
    <name type="synonym">Cynara scolymus</name>
    <dbReference type="NCBI Taxonomy" id="59895"/>
    <lineage>
        <taxon>Eukaryota</taxon>
        <taxon>Viridiplantae</taxon>
        <taxon>Streptophyta</taxon>
        <taxon>Embryophyta</taxon>
        <taxon>Tracheophyta</taxon>
        <taxon>Spermatophyta</taxon>
        <taxon>Magnoliopsida</taxon>
        <taxon>eudicotyledons</taxon>
        <taxon>Gunneridae</taxon>
        <taxon>Pentapetalae</taxon>
        <taxon>asterids</taxon>
        <taxon>campanulids</taxon>
        <taxon>Asterales</taxon>
        <taxon>Asteraceae</taxon>
        <taxon>Carduoideae</taxon>
        <taxon>Cardueae</taxon>
        <taxon>Carduinae</taxon>
        <taxon>Cynara</taxon>
    </lineage>
</organism>
<gene>
    <name evidence="1" type="ORF">Ccrd_009871</name>
</gene>
<protein>
    <submittedName>
        <fullName evidence="1">Uncharacterized protein</fullName>
    </submittedName>
</protein>
<evidence type="ECO:0000313" key="1">
    <source>
        <dbReference type="EMBL" id="KVI11709.1"/>
    </source>
</evidence>
<name>A0A103YMB2_CYNCS</name>
<evidence type="ECO:0000313" key="2">
    <source>
        <dbReference type="Proteomes" id="UP000243975"/>
    </source>
</evidence>
<reference evidence="1 2" key="1">
    <citation type="journal article" date="2016" name="Sci. Rep.">
        <title>The genome sequence of the outbreeding globe artichoke constructed de novo incorporating a phase-aware low-pass sequencing strategy of F1 progeny.</title>
        <authorList>
            <person name="Scaglione D."/>
            <person name="Reyes-Chin-Wo S."/>
            <person name="Acquadro A."/>
            <person name="Froenicke L."/>
            <person name="Portis E."/>
            <person name="Beitel C."/>
            <person name="Tirone M."/>
            <person name="Mauro R."/>
            <person name="Lo Monaco A."/>
            <person name="Mauromicale G."/>
            <person name="Faccioli P."/>
            <person name="Cattivelli L."/>
            <person name="Rieseberg L."/>
            <person name="Michelmore R."/>
            <person name="Lanteri S."/>
        </authorList>
    </citation>
    <scope>NUCLEOTIDE SEQUENCE [LARGE SCALE GENOMIC DNA]</scope>
    <source>
        <strain evidence="1">2C</strain>
    </source>
</reference>
<dbReference type="Gramene" id="KVI11709">
    <property type="protein sequence ID" value="KVI11709"/>
    <property type="gene ID" value="Ccrd_009871"/>
</dbReference>